<reference evidence="2" key="1">
    <citation type="journal article" date="2014" name="Int. J. Syst. Evol. Microbiol.">
        <title>Complete genome sequence of Corynebacterium casei LMG S-19264T (=DSM 44701T), isolated from a smear-ripened cheese.</title>
        <authorList>
            <consortium name="US DOE Joint Genome Institute (JGI-PGF)"/>
            <person name="Walter F."/>
            <person name="Albersmeier A."/>
            <person name="Kalinowski J."/>
            <person name="Ruckert C."/>
        </authorList>
    </citation>
    <scope>NUCLEOTIDE SEQUENCE</scope>
    <source>
        <strain evidence="2">JCM 31740</strain>
    </source>
</reference>
<dbReference type="EMBL" id="BMQS01000008">
    <property type="protein sequence ID" value="GGT94718.1"/>
    <property type="molecule type" value="Genomic_DNA"/>
</dbReference>
<evidence type="ECO:0000313" key="2">
    <source>
        <dbReference type="EMBL" id="GGT94718.1"/>
    </source>
</evidence>
<dbReference type="AlphaFoldDB" id="A0A348B1T4"/>
<reference evidence="2" key="4">
    <citation type="submission" date="2020-09" db="EMBL/GenBank/DDBJ databases">
        <authorList>
            <person name="Sun Q."/>
            <person name="Ohkuma M."/>
        </authorList>
    </citation>
    <scope>NUCLEOTIDE SEQUENCE</scope>
    <source>
        <strain evidence="2">JCM 31740</strain>
    </source>
</reference>
<reference evidence="3" key="2">
    <citation type="submission" date="2018-04" db="EMBL/GenBank/DDBJ databases">
        <title>Complete genome sequence of Sulfodiicoccus acidiphilus strain HS-1.</title>
        <authorList>
            <person name="Sakai H.D."/>
            <person name="Kurosawa N."/>
        </authorList>
    </citation>
    <scope>NUCLEOTIDE SEQUENCE [LARGE SCALE GENOMIC DNA]</scope>
    <source>
        <strain evidence="3">HS-1</strain>
    </source>
</reference>
<proteinExistence type="predicted"/>
<sequence>MPTPALEGSDSPNARFTVDLEESMRAARALVSNGVDCEGKEVVRDL</sequence>
<reference evidence="1" key="3">
    <citation type="journal article" date="2019" name="BMC Res. Notes">
        <title>Complete genome sequence of the Sulfodiicoccus acidiphilus strain HS-1T, the first crenarchaeon that lacks polB3, isolated from an acidic hot spring in Ohwaku-dani, Hakone, Japan.</title>
        <authorList>
            <person name="Sakai H.D."/>
            <person name="Kurosawa N."/>
        </authorList>
    </citation>
    <scope>NUCLEOTIDE SEQUENCE</scope>
    <source>
        <strain evidence="1">HS-1</strain>
    </source>
</reference>
<evidence type="ECO:0000313" key="3">
    <source>
        <dbReference type="Proteomes" id="UP000276741"/>
    </source>
</evidence>
<dbReference type="EMBL" id="AP018553">
    <property type="protein sequence ID" value="BBD72136.1"/>
    <property type="molecule type" value="Genomic_DNA"/>
</dbReference>
<dbReference type="RefSeq" id="WP_158613697.1">
    <property type="nucleotide sequence ID" value="NZ_AP018553.1"/>
</dbReference>
<keyword evidence="3" id="KW-1185">Reference proteome</keyword>
<protein>
    <submittedName>
        <fullName evidence="1">Uncharacterized protein</fullName>
    </submittedName>
</protein>
<name>A0A348B1T4_9CREN</name>
<dbReference type="KEGG" id="sacd:HS1genome_0525"/>
<accession>A0A348B1T4</accession>
<gene>
    <name evidence="2" type="ORF">GCM10007116_10400</name>
    <name evidence="1" type="ORF">HS1genome_0525</name>
</gene>
<dbReference type="Proteomes" id="UP000276741">
    <property type="component" value="Chromosome"/>
</dbReference>
<organism evidence="1 3">
    <name type="scientific">Sulfodiicoccus acidiphilus</name>
    <dbReference type="NCBI Taxonomy" id="1670455"/>
    <lineage>
        <taxon>Archaea</taxon>
        <taxon>Thermoproteota</taxon>
        <taxon>Thermoprotei</taxon>
        <taxon>Sulfolobales</taxon>
        <taxon>Sulfolobaceae</taxon>
        <taxon>Sulfodiicoccus</taxon>
    </lineage>
</organism>
<dbReference type="GeneID" id="43516637"/>
<dbReference type="Proteomes" id="UP000616143">
    <property type="component" value="Unassembled WGS sequence"/>
</dbReference>
<evidence type="ECO:0000313" key="1">
    <source>
        <dbReference type="EMBL" id="BBD72136.1"/>
    </source>
</evidence>